<gene>
    <name evidence="1" type="ORF">FHR98_002912</name>
</gene>
<reference evidence="1 2" key="1">
    <citation type="submission" date="2020-08" db="EMBL/GenBank/DDBJ databases">
        <title>Genomic Encyclopedia of Type Strains, Phase III (KMG-III): the genomes of soil and plant-associated and newly described type strains.</title>
        <authorList>
            <person name="Whitman W."/>
        </authorList>
    </citation>
    <scope>NUCLEOTIDE SEQUENCE [LARGE SCALE GENOMIC DNA]</scope>
    <source>
        <strain evidence="1 2">CECT 8803</strain>
    </source>
</reference>
<proteinExistence type="predicted"/>
<dbReference type="Proteomes" id="UP000581135">
    <property type="component" value="Unassembled WGS sequence"/>
</dbReference>
<organism evidence="1 2">
    <name type="scientific">Limibacillus halophilus</name>
    <dbReference type="NCBI Taxonomy" id="1579333"/>
    <lineage>
        <taxon>Bacteria</taxon>
        <taxon>Pseudomonadati</taxon>
        <taxon>Pseudomonadota</taxon>
        <taxon>Alphaproteobacteria</taxon>
        <taxon>Rhodospirillales</taxon>
        <taxon>Rhodovibrionaceae</taxon>
        <taxon>Limibacillus</taxon>
    </lineage>
</organism>
<evidence type="ECO:0000313" key="1">
    <source>
        <dbReference type="EMBL" id="MBB3066604.1"/>
    </source>
</evidence>
<name>A0A839SYA5_9PROT</name>
<comment type="caution">
    <text evidence="1">The sequence shown here is derived from an EMBL/GenBank/DDBJ whole genome shotgun (WGS) entry which is preliminary data.</text>
</comment>
<evidence type="ECO:0008006" key="3">
    <source>
        <dbReference type="Google" id="ProtNLM"/>
    </source>
</evidence>
<keyword evidence="2" id="KW-1185">Reference proteome</keyword>
<sequence>MNESKVQCPVCLNAHGGECIKIALASIDAAKYQCDICGQFQLDGLTLLTRLGADNQEFDQVQRAAITHRIRNLNDEAGQIPALDSDWLGEFKDHAALPTPATQMLNLIRYVGWYVHKNGAHLKQLPIELYAVIGAPNPERVAELAVELKAEGILKGVDVSNLQDKGLIDVDLTTRGWKEYQMEYEGKKSGGYFFIALQFHDEILDPLIKTYIKPVIEKELGFKAQDMRDVARAGIIDEIMRQQIRDSTLVIADLTHDNANVYWEAGFAEGLKKPVIYICEESKFNRKDRYFDTSHCTTVTWKADAPEDFSARLLETIKRSLQLEVK</sequence>
<evidence type="ECO:0000313" key="2">
    <source>
        <dbReference type="Proteomes" id="UP000581135"/>
    </source>
</evidence>
<accession>A0A839SYA5</accession>
<protein>
    <recommendedName>
        <fullName evidence="3">Nucleoside 2-deoxyribosyltransferase</fullName>
    </recommendedName>
</protein>
<dbReference type="RefSeq" id="WP_183417434.1">
    <property type="nucleotide sequence ID" value="NZ_JACHXA010000009.1"/>
</dbReference>
<dbReference type="AlphaFoldDB" id="A0A839SYA5"/>
<dbReference type="Gene3D" id="3.40.50.450">
    <property type="match status" value="1"/>
</dbReference>
<dbReference type="EMBL" id="JACHXA010000009">
    <property type="protein sequence ID" value="MBB3066604.1"/>
    <property type="molecule type" value="Genomic_DNA"/>
</dbReference>